<sequence>MHSEANHEVDRSSPKPPSPSTAKPKSPKRRKPPRRPKAKVNPPAKKFRNRPHQVKH</sequence>
<feature type="compositionally biased region" description="Basic residues" evidence="1">
    <location>
        <begin position="25"/>
        <end position="38"/>
    </location>
</feature>
<name>A0A0F9LF90_9ZZZZ</name>
<evidence type="ECO:0000313" key="2">
    <source>
        <dbReference type="EMBL" id="KKM62825.1"/>
    </source>
</evidence>
<feature type="compositionally biased region" description="Basic residues" evidence="1">
    <location>
        <begin position="45"/>
        <end position="56"/>
    </location>
</feature>
<comment type="caution">
    <text evidence="2">The sequence shown here is derived from an EMBL/GenBank/DDBJ whole genome shotgun (WGS) entry which is preliminary data.</text>
</comment>
<accession>A0A0F9LF90</accession>
<dbReference type="EMBL" id="LAZR01011219">
    <property type="protein sequence ID" value="KKM62825.1"/>
    <property type="molecule type" value="Genomic_DNA"/>
</dbReference>
<proteinExistence type="predicted"/>
<dbReference type="AlphaFoldDB" id="A0A0F9LF90"/>
<organism evidence="2">
    <name type="scientific">marine sediment metagenome</name>
    <dbReference type="NCBI Taxonomy" id="412755"/>
    <lineage>
        <taxon>unclassified sequences</taxon>
        <taxon>metagenomes</taxon>
        <taxon>ecological metagenomes</taxon>
    </lineage>
</organism>
<reference evidence="2" key="1">
    <citation type="journal article" date="2015" name="Nature">
        <title>Complex archaea that bridge the gap between prokaryotes and eukaryotes.</title>
        <authorList>
            <person name="Spang A."/>
            <person name="Saw J.H."/>
            <person name="Jorgensen S.L."/>
            <person name="Zaremba-Niedzwiedzka K."/>
            <person name="Martijn J."/>
            <person name="Lind A.E."/>
            <person name="van Eijk R."/>
            <person name="Schleper C."/>
            <person name="Guy L."/>
            <person name="Ettema T.J."/>
        </authorList>
    </citation>
    <scope>NUCLEOTIDE SEQUENCE</scope>
</reference>
<feature type="compositionally biased region" description="Basic and acidic residues" evidence="1">
    <location>
        <begin position="1"/>
        <end position="13"/>
    </location>
</feature>
<feature type="region of interest" description="Disordered" evidence="1">
    <location>
        <begin position="1"/>
        <end position="56"/>
    </location>
</feature>
<evidence type="ECO:0000256" key="1">
    <source>
        <dbReference type="SAM" id="MobiDB-lite"/>
    </source>
</evidence>
<gene>
    <name evidence="2" type="ORF">LCGC14_1517770</name>
</gene>
<protein>
    <submittedName>
        <fullName evidence="2">Uncharacterized protein</fullName>
    </submittedName>
</protein>